<accession>A0ACC1K129</accession>
<evidence type="ECO:0000313" key="2">
    <source>
        <dbReference type="Proteomes" id="UP001140234"/>
    </source>
</evidence>
<name>A0ACC1K129_9FUNG</name>
<reference evidence="1" key="1">
    <citation type="submission" date="2022-07" db="EMBL/GenBank/DDBJ databases">
        <title>Phylogenomic reconstructions and comparative analyses of Kickxellomycotina fungi.</title>
        <authorList>
            <person name="Reynolds N.K."/>
            <person name="Stajich J.E."/>
            <person name="Barry K."/>
            <person name="Grigoriev I.V."/>
            <person name="Crous P."/>
            <person name="Smith M.E."/>
        </authorList>
    </citation>
    <scope>NUCLEOTIDE SEQUENCE</scope>
    <source>
        <strain evidence="1">CBS 109366</strain>
    </source>
</reference>
<keyword evidence="2" id="KW-1185">Reference proteome</keyword>
<gene>
    <name evidence="1" type="ORF">IWQ57_002455</name>
</gene>
<protein>
    <submittedName>
        <fullName evidence="1">Uncharacterized protein</fullName>
    </submittedName>
</protein>
<proteinExistence type="predicted"/>
<comment type="caution">
    <text evidence="1">The sequence shown here is derived from an EMBL/GenBank/DDBJ whole genome shotgun (WGS) entry which is preliminary data.</text>
</comment>
<sequence length="124" mass="14009">MGGEYEYGVVPGALKLKKGALTKKPSKKPAKKPSKKWKSSKRAAPGEQAAPATTGEEHPESASGSEQPPRAPTAAERRFEEMRRKRTLERIEKLAEKPYRERIKEFNEQLEREPEQHDMPRVGS</sequence>
<evidence type="ECO:0000313" key="1">
    <source>
        <dbReference type="EMBL" id="KAJ2770888.1"/>
    </source>
</evidence>
<dbReference type="Proteomes" id="UP001140234">
    <property type="component" value="Unassembled WGS sequence"/>
</dbReference>
<organism evidence="1 2">
    <name type="scientific">Coemansia nantahalensis</name>
    <dbReference type="NCBI Taxonomy" id="2789366"/>
    <lineage>
        <taxon>Eukaryota</taxon>
        <taxon>Fungi</taxon>
        <taxon>Fungi incertae sedis</taxon>
        <taxon>Zoopagomycota</taxon>
        <taxon>Kickxellomycotina</taxon>
        <taxon>Kickxellomycetes</taxon>
        <taxon>Kickxellales</taxon>
        <taxon>Kickxellaceae</taxon>
        <taxon>Coemansia</taxon>
    </lineage>
</organism>
<dbReference type="EMBL" id="JANBUJ010000637">
    <property type="protein sequence ID" value="KAJ2770888.1"/>
    <property type="molecule type" value="Genomic_DNA"/>
</dbReference>